<evidence type="ECO:0000256" key="8">
    <source>
        <dbReference type="ARBA" id="ARBA00023128"/>
    </source>
</evidence>
<dbReference type="InterPro" id="IPR018108">
    <property type="entry name" value="MCP_transmembrane"/>
</dbReference>
<name>A0ABZ2WP19_9HYPO</name>
<evidence type="ECO:0000256" key="12">
    <source>
        <dbReference type="SAM" id="MobiDB-lite"/>
    </source>
</evidence>
<dbReference type="PROSITE" id="PS50920">
    <property type="entry name" value="SOLCAR"/>
    <property type="match status" value="2"/>
</dbReference>
<evidence type="ECO:0000256" key="7">
    <source>
        <dbReference type="ARBA" id="ARBA00022989"/>
    </source>
</evidence>
<evidence type="ECO:0000256" key="6">
    <source>
        <dbReference type="ARBA" id="ARBA00022792"/>
    </source>
</evidence>
<keyword evidence="5" id="KW-0677">Repeat</keyword>
<keyword evidence="8" id="KW-0496">Mitochondrion</keyword>
<evidence type="ECO:0000256" key="3">
    <source>
        <dbReference type="ARBA" id="ARBA00022448"/>
    </source>
</evidence>
<organism evidence="13 14">
    <name type="scientific">Fusarium acuminatum</name>
    <dbReference type="NCBI Taxonomy" id="5515"/>
    <lineage>
        <taxon>Eukaryota</taxon>
        <taxon>Fungi</taxon>
        <taxon>Dikarya</taxon>
        <taxon>Ascomycota</taxon>
        <taxon>Pezizomycotina</taxon>
        <taxon>Sordariomycetes</taxon>
        <taxon>Hypocreomycetidae</taxon>
        <taxon>Hypocreales</taxon>
        <taxon>Nectriaceae</taxon>
        <taxon>Fusarium</taxon>
        <taxon>Fusarium tricinctum species complex</taxon>
    </lineage>
</organism>
<dbReference type="Pfam" id="PF00153">
    <property type="entry name" value="Mito_carr"/>
    <property type="match status" value="2"/>
</dbReference>
<feature type="repeat" description="Solcar" evidence="10">
    <location>
        <begin position="145"/>
        <end position="247"/>
    </location>
</feature>
<evidence type="ECO:0000256" key="2">
    <source>
        <dbReference type="ARBA" id="ARBA00006375"/>
    </source>
</evidence>
<evidence type="ECO:0000256" key="1">
    <source>
        <dbReference type="ARBA" id="ARBA00004225"/>
    </source>
</evidence>
<comment type="similarity">
    <text evidence="2 11">Belongs to the mitochondrial carrier (TC 2.A.29) family.</text>
</comment>
<dbReference type="EMBL" id="CP151261">
    <property type="protein sequence ID" value="WZH42451.1"/>
    <property type="molecule type" value="Genomic_DNA"/>
</dbReference>
<dbReference type="Proteomes" id="UP001489902">
    <property type="component" value="Chromosome 2"/>
</dbReference>
<sequence length="300" mass="33108">MPHGAGGRRDGETTAMTATGSAVTAIPKNNNSNHFVKRYRTEIAASTSSVFSTLAAFPLDSVKTRMQTYHYKGFLDCVRQTYHAEKLGGFFRGVTAPMASITLVRTVSFSIYQRAKYSYSAWVKRNLGFDIIGHVNRHGTYPNVYSVACFGAAGATAGSCITFLACPFELTKLSAQVSVLLAERGGPKGSHSVAASYQNKGTLRTMANIIKHRGIFGLYTGLSLHLHPIDSAKSIYQRNSLLYSKGEKVEPAPKIEFFKRHMYRGLGVSMSRSCVVNAIFFSSFEFIKKHIQQMDDENRL</sequence>
<evidence type="ECO:0000313" key="14">
    <source>
        <dbReference type="Proteomes" id="UP001489902"/>
    </source>
</evidence>
<dbReference type="PANTHER" id="PTHR45624">
    <property type="entry name" value="MITOCHONDRIAL BASIC AMINO ACIDS TRANSPORTER-RELATED"/>
    <property type="match status" value="1"/>
</dbReference>
<proteinExistence type="inferred from homology"/>
<evidence type="ECO:0000256" key="9">
    <source>
        <dbReference type="ARBA" id="ARBA00023136"/>
    </source>
</evidence>
<protein>
    <submittedName>
        <fullName evidence="13">Mitochondrial carrier domain-containing protein</fullName>
    </submittedName>
</protein>
<reference evidence="13 14" key="1">
    <citation type="submission" date="2024-04" db="EMBL/GenBank/DDBJ databases">
        <title>Complete genome sequence of Fusarium acuminatum.</title>
        <authorList>
            <person name="Lan B."/>
        </authorList>
    </citation>
    <scope>NUCLEOTIDE SEQUENCE [LARGE SCALE GENOMIC DNA]</scope>
    <source>
        <strain evidence="13">1A</strain>
    </source>
</reference>
<keyword evidence="7" id="KW-1133">Transmembrane helix</keyword>
<feature type="region of interest" description="Disordered" evidence="12">
    <location>
        <begin position="1"/>
        <end position="22"/>
    </location>
</feature>
<keyword evidence="9 10" id="KW-0472">Membrane</keyword>
<dbReference type="PANTHER" id="PTHR45624:SF9">
    <property type="entry name" value="CARRIER PROTEIN, PUTATIVE (AFU_ORTHOLOGUE AFUA_4G06390)-RELATED"/>
    <property type="match status" value="1"/>
</dbReference>
<keyword evidence="3 11" id="KW-0813">Transport</keyword>
<gene>
    <name evidence="13" type="ORF">QYS62_003446</name>
</gene>
<dbReference type="Gene3D" id="1.50.40.10">
    <property type="entry name" value="Mitochondrial carrier domain"/>
    <property type="match status" value="1"/>
</dbReference>
<evidence type="ECO:0000256" key="5">
    <source>
        <dbReference type="ARBA" id="ARBA00022737"/>
    </source>
</evidence>
<feature type="repeat" description="Solcar" evidence="10">
    <location>
        <begin position="36"/>
        <end position="118"/>
    </location>
</feature>
<evidence type="ECO:0000256" key="4">
    <source>
        <dbReference type="ARBA" id="ARBA00022692"/>
    </source>
</evidence>
<keyword evidence="6" id="KW-0999">Mitochondrion inner membrane</keyword>
<evidence type="ECO:0000256" key="10">
    <source>
        <dbReference type="PROSITE-ProRule" id="PRU00282"/>
    </source>
</evidence>
<comment type="subcellular location">
    <subcellularLocation>
        <location evidence="1">Mitochondrion membrane</location>
        <topology evidence="1">Multi-pass membrane protein</topology>
    </subcellularLocation>
</comment>
<accession>A0ABZ2WP19</accession>
<evidence type="ECO:0000256" key="11">
    <source>
        <dbReference type="RuleBase" id="RU000488"/>
    </source>
</evidence>
<dbReference type="InterPro" id="IPR023395">
    <property type="entry name" value="MCP_dom_sf"/>
</dbReference>
<dbReference type="SUPFAM" id="SSF103506">
    <property type="entry name" value="Mitochondrial carrier"/>
    <property type="match status" value="2"/>
</dbReference>
<dbReference type="InterPro" id="IPR050567">
    <property type="entry name" value="Mitochondrial_Carrier"/>
</dbReference>
<evidence type="ECO:0000313" key="13">
    <source>
        <dbReference type="EMBL" id="WZH42451.1"/>
    </source>
</evidence>
<keyword evidence="14" id="KW-1185">Reference proteome</keyword>
<keyword evidence="4 10" id="KW-0812">Transmembrane</keyword>